<proteinExistence type="predicted"/>
<dbReference type="RefSeq" id="WP_170062565.1">
    <property type="nucleotide sequence ID" value="NZ_KN293980.1"/>
</dbReference>
<evidence type="ECO:0000313" key="1">
    <source>
        <dbReference type="EMBL" id="KGM87514.1"/>
    </source>
</evidence>
<gene>
    <name evidence="1" type="ORF">rosmuc_02249</name>
</gene>
<dbReference type="EMBL" id="AONH01000013">
    <property type="protein sequence ID" value="KGM87514.1"/>
    <property type="molecule type" value="Genomic_DNA"/>
</dbReference>
<evidence type="ECO:0000313" key="2">
    <source>
        <dbReference type="Proteomes" id="UP000030021"/>
    </source>
</evidence>
<dbReference type="AlphaFoldDB" id="A0A0A0HLI2"/>
<organism evidence="1 2">
    <name type="scientific">Roseovarius mucosus DSM 17069</name>
    <dbReference type="NCBI Taxonomy" id="1288298"/>
    <lineage>
        <taxon>Bacteria</taxon>
        <taxon>Pseudomonadati</taxon>
        <taxon>Pseudomonadota</taxon>
        <taxon>Alphaproteobacteria</taxon>
        <taxon>Rhodobacterales</taxon>
        <taxon>Roseobacteraceae</taxon>
        <taxon>Roseovarius</taxon>
    </lineage>
</organism>
<name>A0A0A0HLI2_9RHOB</name>
<comment type="caution">
    <text evidence="1">The sequence shown here is derived from an EMBL/GenBank/DDBJ whole genome shotgun (WGS) entry which is preliminary data.</text>
</comment>
<accession>A0A0A0HLI2</accession>
<sequence length="55" mass="6385">MFGILASTFRTATRLGAPEDRTVRHRGRAHWQPAERFDARTGAEIEAHLHARRRF</sequence>
<protein>
    <submittedName>
        <fullName evidence="1">Uncharacterized protein</fullName>
    </submittedName>
</protein>
<dbReference type="PATRIC" id="fig|1288298.3.peg.2260"/>
<dbReference type="Proteomes" id="UP000030021">
    <property type="component" value="Unassembled WGS sequence"/>
</dbReference>
<reference evidence="1 2" key="1">
    <citation type="submission" date="2013-01" db="EMBL/GenBank/DDBJ databases">
        <authorList>
            <person name="Fiebig A."/>
            <person name="Goeker M."/>
            <person name="Klenk H.-P.P."/>
        </authorList>
    </citation>
    <scope>NUCLEOTIDE SEQUENCE [LARGE SCALE GENOMIC DNA]</scope>
    <source>
        <strain evidence="1 2">DSM 17069</strain>
    </source>
</reference>
<dbReference type="HOGENOM" id="CLU_3029629_0_0_5"/>